<dbReference type="EMBL" id="VWMK01000001">
    <property type="protein sequence ID" value="KAA3770654.1"/>
    <property type="molecule type" value="Genomic_DNA"/>
</dbReference>
<evidence type="ECO:0000256" key="2">
    <source>
        <dbReference type="ARBA" id="ARBA00006275"/>
    </source>
</evidence>
<dbReference type="RefSeq" id="WP_130057848.1">
    <property type="nucleotide sequence ID" value="NZ_CP081902.1"/>
</dbReference>
<sequence>MKLNKKIIGVLCLMSLISGCSDFLDVKDESAINSAIWDSEQSAMLYVNNVYTMCLPSFGGDNVYGSISPSACSDEIGGDLNSLMEGSMDFGQVGAFSASTYAAVRYINIAFEELESSTMSEAEFNRVAGQLYFFRAWQHWKMMLMHGGVPYMKKVVGYTSEDDLKNAKRDKTSDCIKYLQEDLNHAIDMLPSSWSEAEWGRVTRATAAALLGRIMVYYASPQFTPDQESAEARARWKTAYDVNLRAVDICTEDGYGLMDCKTEVTEQWPAVTDINKIFLERGIKNTEALFVRIYDSENNSHGYENSIRPGSQTGNTKSRPSNLPSVKLVMAFPNSDGTPYEKAVGDVYFWKDRDPRFYSTIVYNGCYFPYQGNTSFRQWTYKNGDQSGTSAATNTGYYCRKMLDPSTKYLSKTSTNWIEIRYAEVLLNLAEAALEVGDNDKMYECLGALRKRAGIPEGDNYYGLKTASSLSLIELVMNERFIEQAFEGRRFYDLRRRNMFTEDLGMVTTKLNGEKKGSWGVNYQLKLGVNAAVFASKRDGMTMDEVSENMRASQTSAGPMASPIEYKCVSTEEELKNTTTGNYNFFDIPDGILTRSPAVLQTMGWSYDVEKGCFNPFE</sequence>
<evidence type="ECO:0000256" key="3">
    <source>
        <dbReference type="ARBA" id="ARBA00022729"/>
    </source>
</evidence>
<dbReference type="Pfam" id="PF14322">
    <property type="entry name" value="SusD-like_3"/>
    <property type="match status" value="1"/>
</dbReference>
<name>A0A7J4XPB4_9BACE</name>
<keyword evidence="3" id="KW-0732">Signal</keyword>
<dbReference type="InterPro" id="IPR012944">
    <property type="entry name" value="SusD_RagB_dom"/>
</dbReference>
<evidence type="ECO:0000259" key="8">
    <source>
        <dbReference type="Pfam" id="PF14322"/>
    </source>
</evidence>
<comment type="caution">
    <text evidence="9">The sequence shown here is derived from an EMBL/GenBank/DDBJ whole genome shotgun (WGS) entry which is preliminary data.</text>
</comment>
<feature type="region of interest" description="Disordered" evidence="6">
    <location>
        <begin position="301"/>
        <end position="322"/>
    </location>
</feature>
<dbReference type="InterPro" id="IPR033985">
    <property type="entry name" value="SusD-like_N"/>
</dbReference>
<feature type="domain" description="RagB/SusD" evidence="7">
    <location>
        <begin position="286"/>
        <end position="605"/>
    </location>
</feature>
<reference evidence="9 10" key="1">
    <citation type="journal article" date="2019" name="Nat. Med.">
        <title>A library of human gut bacterial isolates paired with longitudinal multiomics data enables mechanistic microbiome research.</title>
        <authorList>
            <person name="Poyet M."/>
            <person name="Groussin M."/>
            <person name="Gibbons S.M."/>
            <person name="Avila-Pacheco J."/>
            <person name="Jiang X."/>
            <person name="Kearney S.M."/>
            <person name="Perrotta A.R."/>
            <person name="Berdy B."/>
            <person name="Zhao S."/>
            <person name="Lieberman T.D."/>
            <person name="Swanson P.K."/>
            <person name="Smith M."/>
            <person name="Roesemann S."/>
            <person name="Alexander J.E."/>
            <person name="Rich S.A."/>
            <person name="Livny J."/>
            <person name="Vlamakis H."/>
            <person name="Clish C."/>
            <person name="Bullock K."/>
            <person name="Deik A."/>
            <person name="Scott J."/>
            <person name="Pierce K.A."/>
            <person name="Xavier R.J."/>
            <person name="Alm E.J."/>
        </authorList>
    </citation>
    <scope>NUCLEOTIDE SEQUENCE [LARGE SCALE GENOMIC DNA]</scope>
    <source>
        <strain evidence="9 10">BIOML-A10</strain>
    </source>
</reference>
<accession>A0A7J4XPB4</accession>
<gene>
    <name evidence="9" type="ORF">F3F73_01530</name>
</gene>
<keyword evidence="5" id="KW-0998">Cell outer membrane</keyword>
<proteinExistence type="inferred from homology"/>
<dbReference type="Proteomes" id="UP000422221">
    <property type="component" value="Unassembled WGS sequence"/>
</dbReference>
<dbReference type="SUPFAM" id="SSF48452">
    <property type="entry name" value="TPR-like"/>
    <property type="match status" value="1"/>
</dbReference>
<evidence type="ECO:0000259" key="7">
    <source>
        <dbReference type="Pfam" id="PF07980"/>
    </source>
</evidence>
<evidence type="ECO:0000313" key="10">
    <source>
        <dbReference type="Proteomes" id="UP000422221"/>
    </source>
</evidence>
<dbReference type="InterPro" id="IPR011990">
    <property type="entry name" value="TPR-like_helical_dom_sf"/>
</dbReference>
<evidence type="ECO:0000256" key="4">
    <source>
        <dbReference type="ARBA" id="ARBA00023136"/>
    </source>
</evidence>
<evidence type="ECO:0000256" key="1">
    <source>
        <dbReference type="ARBA" id="ARBA00004442"/>
    </source>
</evidence>
<organism evidence="9 10">
    <name type="scientific">Bacteroides salyersiae</name>
    <dbReference type="NCBI Taxonomy" id="291644"/>
    <lineage>
        <taxon>Bacteria</taxon>
        <taxon>Pseudomonadati</taxon>
        <taxon>Bacteroidota</taxon>
        <taxon>Bacteroidia</taxon>
        <taxon>Bacteroidales</taxon>
        <taxon>Bacteroidaceae</taxon>
        <taxon>Bacteroides</taxon>
    </lineage>
</organism>
<comment type="similarity">
    <text evidence="2">Belongs to the SusD family.</text>
</comment>
<dbReference type="Pfam" id="PF07980">
    <property type="entry name" value="SusD_RagB"/>
    <property type="match status" value="1"/>
</dbReference>
<evidence type="ECO:0000256" key="5">
    <source>
        <dbReference type="ARBA" id="ARBA00023237"/>
    </source>
</evidence>
<comment type="subcellular location">
    <subcellularLocation>
        <location evidence="1">Cell outer membrane</location>
    </subcellularLocation>
</comment>
<dbReference type="AlphaFoldDB" id="A0A7J4XPB4"/>
<dbReference type="GO" id="GO:0009279">
    <property type="term" value="C:cell outer membrane"/>
    <property type="evidence" value="ECO:0007669"/>
    <property type="project" value="UniProtKB-SubCell"/>
</dbReference>
<feature type="domain" description="SusD-like N-terminal" evidence="8">
    <location>
        <begin position="22"/>
        <end position="214"/>
    </location>
</feature>
<dbReference type="Gene3D" id="1.25.40.390">
    <property type="match status" value="1"/>
</dbReference>
<keyword evidence="4" id="KW-0472">Membrane</keyword>
<dbReference type="PROSITE" id="PS51257">
    <property type="entry name" value="PROKAR_LIPOPROTEIN"/>
    <property type="match status" value="1"/>
</dbReference>
<protein>
    <submittedName>
        <fullName evidence="9">RagB/SusD family nutrient uptake outer membrane protein</fullName>
    </submittedName>
</protein>
<evidence type="ECO:0000313" key="9">
    <source>
        <dbReference type="EMBL" id="KAA3770654.1"/>
    </source>
</evidence>
<evidence type="ECO:0000256" key="6">
    <source>
        <dbReference type="SAM" id="MobiDB-lite"/>
    </source>
</evidence>